<evidence type="ECO:0000313" key="3">
    <source>
        <dbReference type="Proteomes" id="UP000037558"/>
    </source>
</evidence>
<sequence length="60" mass="6858">MTSSRLQKYAQQAADILDTPPHPNHRISGWSSSRIQRASNWVSRNHVIQAVIAKQLHIKK</sequence>
<keyword evidence="3" id="KW-1185">Reference proteome</keyword>
<proteinExistence type="predicted"/>
<dbReference type="EMBL" id="LILC01000007">
    <property type="protein sequence ID" value="KOO47649.1"/>
    <property type="molecule type" value="Genomic_DNA"/>
</dbReference>
<feature type="region of interest" description="Disordered" evidence="1">
    <location>
        <begin position="1"/>
        <end position="29"/>
    </location>
</feature>
<dbReference type="PATRIC" id="fig|284581.3.peg.4670"/>
<reference evidence="3" key="1">
    <citation type="submission" date="2015-08" db="EMBL/GenBank/DDBJ databases">
        <title>Fjat-14210 dsm16467.</title>
        <authorList>
            <person name="Liu B."/>
            <person name="Wang J."/>
            <person name="Zhu Y."/>
            <person name="Liu G."/>
            <person name="Chen Q."/>
            <person name="Chen Z."/>
            <person name="Lan J."/>
            <person name="Che J."/>
            <person name="Ge C."/>
            <person name="Shi H."/>
            <person name="Pan Z."/>
            <person name="Liu X."/>
        </authorList>
    </citation>
    <scope>NUCLEOTIDE SEQUENCE [LARGE SCALE GENOMIC DNA]</scope>
    <source>
        <strain evidence="3">DSM 16467</strain>
    </source>
</reference>
<dbReference type="RefSeq" id="WP_053400560.1">
    <property type="nucleotide sequence ID" value="NZ_JAMAUM010000013.1"/>
</dbReference>
<accession>A0A0M0L9D5</accession>
<name>A0A0M0L9D5_9BACI</name>
<dbReference type="Proteomes" id="UP000037558">
    <property type="component" value="Unassembled WGS sequence"/>
</dbReference>
<comment type="caution">
    <text evidence="2">The sequence shown here is derived from an EMBL/GenBank/DDBJ whole genome shotgun (WGS) entry which is preliminary data.</text>
</comment>
<feature type="compositionally biased region" description="Polar residues" evidence="1">
    <location>
        <begin position="1"/>
        <end position="10"/>
    </location>
</feature>
<evidence type="ECO:0000256" key="1">
    <source>
        <dbReference type="SAM" id="MobiDB-lite"/>
    </source>
</evidence>
<organism evidence="2 3">
    <name type="scientific">Priestia koreensis</name>
    <dbReference type="NCBI Taxonomy" id="284581"/>
    <lineage>
        <taxon>Bacteria</taxon>
        <taxon>Bacillati</taxon>
        <taxon>Bacillota</taxon>
        <taxon>Bacilli</taxon>
        <taxon>Bacillales</taxon>
        <taxon>Bacillaceae</taxon>
        <taxon>Priestia</taxon>
    </lineage>
</organism>
<dbReference type="OrthoDB" id="208191at1386"/>
<gene>
    <name evidence="2" type="ORF">AMD01_06340</name>
</gene>
<protein>
    <submittedName>
        <fullName evidence="2">Uncharacterized protein</fullName>
    </submittedName>
</protein>
<dbReference type="AlphaFoldDB" id="A0A0M0L9D5"/>
<evidence type="ECO:0000313" key="2">
    <source>
        <dbReference type="EMBL" id="KOO47649.1"/>
    </source>
</evidence>